<sequence>MRAMQTIIVYSEAGGVSKTTTAVSLATIAARSGLTTLLVDLDPRAAATKWIGVEPNETWKTVSAIIAEPDPEGWAAELALPTPWSDNLRLLPSDRSLANREREQADHSEVRLTTALEGVDETLVVIDCPNRQGGTLTQNALAAAHGVVYAASATQDGVDGVAGARESVQRFRRSRERIGAPSSITELGIIAGAVTDTVLSRVARASLDDLGESGLLLTPVVPRRTIVDQARMTSTWYGDFPKGAPVVRAYETLLPQIIATS</sequence>
<protein>
    <recommendedName>
        <fullName evidence="1">AAA domain-containing protein</fullName>
    </recommendedName>
</protein>
<dbReference type="PANTHER" id="PTHR13696:SF52">
    <property type="entry name" value="PARA FAMILY PROTEIN CT_582"/>
    <property type="match status" value="1"/>
</dbReference>
<gene>
    <name evidence="2" type="ORF">QR98_0049660</name>
</gene>
<feature type="domain" description="AAA" evidence="1">
    <location>
        <begin position="4"/>
        <end position="174"/>
    </location>
</feature>
<dbReference type="Proteomes" id="UP000616769">
    <property type="component" value="Unassembled WGS sequence"/>
</dbReference>
<dbReference type="Gene3D" id="3.40.50.300">
    <property type="entry name" value="P-loop containing nucleotide triphosphate hydrolases"/>
    <property type="match status" value="1"/>
</dbReference>
<accession>A0A132A6H1</accession>
<dbReference type="InterPro" id="IPR027417">
    <property type="entry name" value="P-loop_NTPase"/>
</dbReference>
<name>A0A132A6H1_SARSC</name>
<dbReference type="Pfam" id="PF13614">
    <property type="entry name" value="AAA_31"/>
    <property type="match status" value="1"/>
</dbReference>
<dbReference type="CDD" id="cd02042">
    <property type="entry name" value="ParAB_family"/>
    <property type="match status" value="1"/>
</dbReference>
<dbReference type="SUPFAM" id="SSF52540">
    <property type="entry name" value="P-loop containing nucleoside triphosphate hydrolases"/>
    <property type="match status" value="1"/>
</dbReference>
<reference evidence="2 3" key="1">
    <citation type="journal article" date="2015" name="Parasit. Vectors">
        <title>Draft genome of the scabies mite.</title>
        <authorList>
            <person name="Rider S.D.Jr."/>
            <person name="Morgan M.S."/>
            <person name="Arlian L.G."/>
        </authorList>
    </citation>
    <scope>NUCLEOTIDE SEQUENCE [LARGE SCALE GENOMIC DNA]</scope>
    <source>
        <strain evidence="2">Arlian Lab</strain>
    </source>
</reference>
<proteinExistence type="predicted"/>
<evidence type="ECO:0000313" key="3">
    <source>
        <dbReference type="Proteomes" id="UP000616769"/>
    </source>
</evidence>
<dbReference type="VEuPathDB" id="VectorBase:SSCA008605"/>
<dbReference type="InterPro" id="IPR025669">
    <property type="entry name" value="AAA_dom"/>
</dbReference>
<evidence type="ECO:0000313" key="2">
    <source>
        <dbReference type="EMBL" id="KPM06489.1"/>
    </source>
</evidence>
<evidence type="ECO:0000259" key="1">
    <source>
        <dbReference type="Pfam" id="PF13614"/>
    </source>
</evidence>
<dbReference type="PANTHER" id="PTHR13696">
    <property type="entry name" value="P-LOOP CONTAINING NUCLEOSIDE TRIPHOSPHATE HYDROLASE"/>
    <property type="match status" value="1"/>
</dbReference>
<organism evidence="2 3">
    <name type="scientific">Sarcoptes scabiei</name>
    <name type="common">Itch mite</name>
    <name type="synonym">Acarus scabiei</name>
    <dbReference type="NCBI Taxonomy" id="52283"/>
    <lineage>
        <taxon>Eukaryota</taxon>
        <taxon>Metazoa</taxon>
        <taxon>Ecdysozoa</taxon>
        <taxon>Arthropoda</taxon>
        <taxon>Chelicerata</taxon>
        <taxon>Arachnida</taxon>
        <taxon>Acari</taxon>
        <taxon>Acariformes</taxon>
        <taxon>Sarcoptiformes</taxon>
        <taxon>Astigmata</taxon>
        <taxon>Psoroptidia</taxon>
        <taxon>Sarcoptoidea</taxon>
        <taxon>Sarcoptidae</taxon>
        <taxon>Sarcoptinae</taxon>
        <taxon>Sarcoptes</taxon>
    </lineage>
</organism>
<dbReference type="EMBL" id="JXLN01010906">
    <property type="protein sequence ID" value="KPM06489.1"/>
    <property type="molecule type" value="Genomic_DNA"/>
</dbReference>
<dbReference type="AlphaFoldDB" id="A0A132A6H1"/>
<dbReference type="InterPro" id="IPR050678">
    <property type="entry name" value="DNA_Partitioning_ATPase"/>
</dbReference>
<comment type="caution">
    <text evidence="2">The sequence shown here is derived from an EMBL/GenBank/DDBJ whole genome shotgun (WGS) entry which is preliminary data.</text>
</comment>